<feature type="non-terminal residue" evidence="2">
    <location>
        <position position="1"/>
    </location>
</feature>
<gene>
    <name evidence="2" type="ORF">CARUB_v10007452mg</name>
</gene>
<dbReference type="PANTHER" id="PTHR31286">
    <property type="entry name" value="GLYCINE-RICH CELL WALL STRUCTURAL PROTEIN 1.8-LIKE"/>
    <property type="match status" value="1"/>
</dbReference>
<dbReference type="InterPro" id="IPR025558">
    <property type="entry name" value="DUF4283"/>
</dbReference>
<evidence type="ECO:0000313" key="3">
    <source>
        <dbReference type="Proteomes" id="UP000029121"/>
    </source>
</evidence>
<dbReference type="STRING" id="81985.R0FA01"/>
<accession>R0FA01</accession>
<proteinExistence type="predicted"/>
<dbReference type="EMBL" id="KB870811">
    <property type="protein sequence ID" value="EOA18837.1"/>
    <property type="molecule type" value="Genomic_DNA"/>
</dbReference>
<dbReference type="PANTHER" id="PTHR31286:SF99">
    <property type="entry name" value="DUF4283 DOMAIN-CONTAINING PROTEIN"/>
    <property type="match status" value="1"/>
</dbReference>
<dbReference type="InterPro" id="IPR040256">
    <property type="entry name" value="At4g02000-like"/>
</dbReference>
<reference evidence="3" key="1">
    <citation type="journal article" date="2013" name="Nat. Genet.">
        <title>The Capsella rubella genome and the genomic consequences of rapid mating system evolution.</title>
        <authorList>
            <person name="Slotte T."/>
            <person name="Hazzouri K.M."/>
            <person name="Agren J.A."/>
            <person name="Koenig D."/>
            <person name="Maumus F."/>
            <person name="Guo Y.L."/>
            <person name="Steige K."/>
            <person name="Platts A.E."/>
            <person name="Escobar J.S."/>
            <person name="Newman L.K."/>
            <person name="Wang W."/>
            <person name="Mandakova T."/>
            <person name="Vello E."/>
            <person name="Smith L.M."/>
            <person name="Henz S.R."/>
            <person name="Steffen J."/>
            <person name="Takuno S."/>
            <person name="Brandvain Y."/>
            <person name="Coop G."/>
            <person name="Andolfatto P."/>
            <person name="Hu T.T."/>
            <person name="Blanchette M."/>
            <person name="Clark R.M."/>
            <person name="Quesneville H."/>
            <person name="Nordborg M."/>
            <person name="Gaut B.S."/>
            <person name="Lysak M.A."/>
            <person name="Jenkins J."/>
            <person name="Grimwood J."/>
            <person name="Chapman J."/>
            <person name="Prochnik S."/>
            <person name="Shu S."/>
            <person name="Rokhsar D."/>
            <person name="Schmutz J."/>
            <person name="Weigel D."/>
            <person name="Wright S.I."/>
        </authorList>
    </citation>
    <scope>NUCLEOTIDE SEQUENCE [LARGE SCALE GENOMIC DNA]</scope>
    <source>
        <strain evidence="3">cv. Monte Gargano</strain>
    </source>
</reference>
<dbReference type="AlphaFoldDB" id="R0FA01"/>
<dbReference type="Proteomes" id="UP000029121">
    <property type="component" value="Unassembled WGS sequence"/>
</dbReference>
<keyword evidence="3" id="KW-1185">Reference proteome</keyword>
<organism evidence="2 3">
    <name type="scientific">Capsella rubella</name>
    <dbReference type="NCBI Taxonomy" id="81985"/>
    <lineage>
        <taxon>Eukaryota</taxon>
        <taxon>Viridiplantae</taxon>
        <taxon>Streptophyta</taxon>
        <taxon>Embryophyta</taxon>
        <taxon>Tracheophyta</taxon>
        <taxon>Spermatophyta</taxon>
        <taxon>Magnoliopsida</taxon>
        <taxon>eudicotyledons</taxon>
        <taxon>Gunneridae</taxon>
        <taxon>Pentapetalae</taxon>
        <taxon>rosids</taxon>
        <taxon>malvids</taxon>
        <taxon>Brassicales</taxon>
        <taxon>Brassicaceae</taxon>
        <taxon>Camelineae</taxon>
        <taxon>Capsella</taxon>
    </lineage>
</organism>
<protein>
    <recommendedName>
        <fullName evidence="1">DUF4283 domain-containing protein</fullName>
    </recommendedName>
</protein>
<dbReference type="Pfam" id="PF14111">
    <property type="entry name" value="DUF4283"/>
    <property type="match status" value="1"/>
</dbReference>
<evidence type="ECO:0000259" key="1">
    <source>
        <dbReference type="Pfam" id="PF14111"/>
    </source>
</evidence>
<dbReference type="eggNOG" id="KOG1075">
    <property type="taxonomic scope" value="Eukaryota"/>
</dbReference>
<sequence>GSMCVLDLPRQFFMVRYDAEDDYMAAMTSGPWRVFGSILMVQAWSPTFNLVCEEIVTTPVWVRIAHIPISFYHETILMGIAERVGKPLKVDLTTLKMERASFAHVCVEVDLSKPLKGLTNICPTCGVYGHTVYACLKKIVEHRRSVVPRKDLGGEPSRPLVENAHISGTATVGVANRFSGLQMNEAQAGERDIMVESEANKENVDCQNVVRFGDGRSQTEKKVNDLGKSQGEVLEQRMRGNRTWRNVRHKGKQLEPHAPVRGLIFGPIRGKMGSTASGKRLLVENESVGQKGGVYILESGKDGAERRPL</sequence>
<feature type="domain" description="DUF4283" evidence="1">
    <location>
        <begin position="1"/>
        <end position="50"/>
    </location>
</feature>
<evidence type="ECO:0000313" key="2">
    <source>
        <dbReference type="EMBL" id="EOA18837.1"/>
    </source>
</evidence>
<name>R0FA01_9BRAS</name>